<reference evidence="2" key="1">
    <citation type="submission" date="2017-04" db="EMBL/GenBank/DDBJ databases">
        <authorList>
            <person name="Varghese N."/>
            <person name="Submissions S."/>
        </authorList>
    </citation>
    <scope>NUCLEOTIDE SEQUENCE [LARGE SCALE GENOMIC DNA]</scope>
    <source>
        <strain evidence="2">DSM 9293</strain>
    </source>
</reference>
<keyword evidence="2" id="KW-1185">Reference proteome</keyword>
<dbReference type="GO" id="GO:0008168">
    <property type="term" value="F:methyltransferase activity"/>
    <property type="evidence" value="ECO:0007669"/>
    <property type="project" value="UniProtKB-KW"/>
</dbReference>
<evidence type="ECO:0000313" key="1">
    <source>
        <dbReference type="EMBL" id="SMC06976.1"/>
    </source>
</evidence>
<dbReference type="SUPFAM" id="SSF53335">
    <property type="entry name" value="S-adenosyl-L-methionine-dependent methyltransferases"/>
    <property type="match status" value="1"/>
</dbReference>
<gene>
    <name evidence="1" type="ORF">SAMN00768000_3134</name>
</gene>
<keyword evidence="1" id="KW-0808">Transferase</keyword>
<protein>
    <submittedName>
        <fullName evidence="1">Methyltransferase domain-containing protein</fullName>
    </submittedName>
</protein>
<sequence length="191" mass="21036">MDNTASAYNRPEIVTQALHMAQQLALSESCLDEVGELLALLAGYIRTGKIAEIGTGCGVGTAWLASAAATDVWTVDHDLSHVNRVRQLFAHHSTVHVLAGDWTQILRHGPFQLIFVDAKPAKYLGIDAIIAACAVGGLIILDDLTPFELWPEAWKDKCDPLRDMWLHHAQLWSVEIRTSARHAAILARRTK</sequence>
<dbReference type="Pfam" id="PF13578">
    <property type="entry name" value="Methyltransf_24"/>
    <property type="match status" value="1"/>
</dbReference>
<accession>A0A1W1WL39</accession>
<dbReference type="Proteomes" id="UP000192660">
    <property type="component" value="Unassembled WGS sequence"/>
</dbReference>
<dbReference type="GO" id="GO:0032259">
    <property type="term" value="P:methylation"/>
    <property type="evidence" value="ECO:0007669"/>
    <property type="project" value="UniProtKB-KW"/>
</dbReference>
<dbReference type="PANTHER" id="PTHR43167">
    <property type="entry name" value="PUTATIVE (AFU_ORTHOLOGUE AFUA_6G01830)-RELATED"/>
    <property type="match status" value="1"/>
</dbReference>
<dbReference type="PANTHER" id="PTHR43167:SF1">
    <property type="entry name" value="PUTATIVE (AFU_ORTHOLOGUE AFUA_6G01830)-RELATED"/>
    <property type="match status" value="1"/>
</dbReference>
<organism evidence="1 2">
    <name type="scientific">Sulfobacillus thermosulfidooxidans (strain DSM 9293 / VKM B-1269 / AT-1)</name>
    <dbReference type="NCBI Taxonomy" id="929705"/>
    <lineage>
        <taxon>Bacteria</taxon>
        <taxon>Bacillati</taxon>
        <taxon>Bacillota</taxon>
        <taxon>Clostridia</taxon>
        <taxon>Eubacteriales</taxon>
        <taxon>Clostridiales Family XVII. Incertae Sedis</taxon>
        <taxon>Sulfobacillus</taxon>
    </lineage>
</organism>
<dbReference type="STRING" id="28034.BFX07_06075"/>
<dbReference type="EMBL" id="FWWY01000001">
    <property type="protein sequence ID" value="SMC06976.1"/>
    <property type="molecule type" value="Genomic_DNA"/>
</dbReference>
<keyword evidence="1" id="KW-0489">Methyltransferase</keyword>
<dbReference type="RefSeq" id="WP_020374401.1">
    <property type="nucleotide sequence ID" value="NZ_FWWY01000001.1"/>
</dbReference>
<dbReference type="CDD" id="cd02440">
    <property type="entry name" value="AdoMet_MTases"/>
    <property type="match status" value="1"/>
</dbReference>
<dbReference type="AlphaFoldDB" id="A0A1W1WL39"/>
<evidence type="ECO:0000313" key="2">
    <source>
        <dbReference type="Proteomes" id="UP000192660"/>
    </source>
</evidence>
<dbReference type="InterPro" id="IPR029063">
    <property type="entry name" value="SAM-dependent_MTases_sf"/>
</dbReference>
<dbReference type="OrthoDB" id="9799672at2"/>
<dbReference type="Gene3D" id="3.40.50.150">
    <property type="entry name" value="Vaccinia Virus protein VP39"/>
    <property type="match status" value="1"/>
</dbReference>
<name>A0A1W1WL39_SULTA</name>
<proteinExistence type="predicted"/>